<accession>A0A061E890</accession>
<name>A0A061E890_THECC</name>
<reference evidence="1 2" key="1">
    <citation type="journal article" date="2013" name="Genome Biol.">
        <title>The genome sequence of the most widely cultivated cacao type and its use to identify candidate genes regulating pod color.</title>
        <authorList>
            <person name="Motamayor J.C."/>
            <person name="Mockaitis K."/>
            <person name="Schmutz J."/>
            <person name="Haiminen N."/>
            <person name="Iii D.L."/>
            <person name="Cornejo O."/>
            <person name="Findley S.D."/>
            <person name="Zheng P."/>
            <person name="Utro F."/>
            <person name="Royaert S."/>
            <person name="Saski C."/>
            <person name="Jenkins J."/>
            <person name="Podicheti R."/>
            <person name="Zhao M."/>
            <person name="Scheffler B.E."/>
            <person name="Stack J.C."/>
            <person name="Feltus F.A."/>
            <person name="Mustiga G.M."/>
            <person name="Amores F."/>
            <person name="Phillips W."/>
            <person name="Marelli J.P."/>
            <person name="May G.D."/>
            <person name="Shapiro H."/>
            <person name="Ma J."/>
            <person name="Bustamante C.D."/>
            <person name="Schnell R.J."/>
            <person name="Main D."/>
            <person name="Gilbert D."/>
            <person name="Parida L."/>
            <person name="Kuhn D.N."/>
        </authorList>
    </citation>
    <scope>NUCLEOTIDE SEQUENCE [LARGE SCALE GENOMIC DNA]</scope>
    <source>
        <strain evidence="2">cv. Matina 1-6</strain>
    </source>
</reference>
<dbReference type="Gramene" id="EOX98503">
    <property type="protein sequence ID" value="EOX98503"/>
    <property type="gene ID" value="TCM_007248"/>
</dbReference>
<sequence length="88" mass="9714">MIGGPIAGPQRGSVKLHHRVLVGVAPPRTPIVRCTCATRQISHRDFDPAGRCLPSAPWLRSPATPCPRHSLSPTSWKFKHLYSPSFHK</sequence>
<dbReference type="EMBL" id="CM001880">
    <property type="protein sequence ID" value="EOX98503.1"/>
    <property type="molecule type" value="Genomic_DNA"/>
</dbReference>
<dbReference type="InParanoid" id="A0A061E890"/>
<keyword evidence="2" id="KW-1185">Reference proteome</keyword>
<proteinExistence type="predicted"/>
<evidence type="ECO:0000313" key="1">
    <source>
        <dbReference type="EMBL" id="EOX98503.1"/>
    </source>
</evidence>
<dbReference type="AlphaFoldDB" id="A0A061E890"/>
<organism evidence="1 2">
    <name type="scientific">Theobroma cacao</name>
    <name type="common">Cacao</name>
    <name type="synonym">Cocoa</name>
    <dbReference type="NCBI Taxonomy" id="3641"/>
    <lineage>
        <taxon>Eukaryota</taxon>
        <taxon>Viridiplantae</taxon>
        <taxon>Streptophyta</taxon>
        <taxon>Embryophyta</taxon>
        <taxon>Tracheophyta</taxon>
        <taxon>Spermatophyta</taxon>
        <taxon>Magnoliopsida</taxon>
        <taxon>eudicotyledons</taxon>
        <taxon>Gunneridae</taxon>
        <taxon>Pentapetalae</taxon>
        <taxon>rosids</taxon>
        <taxon>malvids</taxon>
        <taxon>Malvales</taxon>
        <taxon>Malvaceae</taxon>
        <taxon>Byttnerioideae</taxon>
        <taxon>Theobroma</taxon>
    </lineage>
</organism>
<gene>
    <name evidence="1" type="ORF">TCM_007248</name>
</gene>
<dbReference type="Proteomes" id="UP000026915">
    <property type="component" value="Chromosome 2"/>
</dbReference>
<protein>
    <submittedName>
        <fullName evidence="1">Uncharacterized protein</fullName>
    </submittedName>
</protein>
<dbReference type="HOGENOM" id="CLU_2473467_0_0_1"/>
<evidence type="ECO:0000313" key="2">
    <source>
        <dbReference type="Proteomes" id="UP000026915"/>
    </source>
</evidence>